<comment type="caution">
    <text evidence="2">The sequence shown here is derived from an EMBL/GenBank/DDBJ whole genome shotgun (WGS) entry which is preliminary data.</text>
</comment>
<protein>
    <recommendedName>
        <fullName evidence="1">HTH luxR-type domain-containing protein</fullName>
    </recommendedName>
</protein>
<feature type="domain" description="HTH luxR-type" evidence="1">
    <location>
        <begin position="137"/>
        <end position="182"/>
    </location>
</feature>
<dbReference type="PATRIC" id="fig|42234.21.peg.3856"/>
<dbReference type="Gene3D" id="1.10.10.10">
    <property type="entry name" value="Winged helix-like DNA-binding domain superfamily/Winged helix DNA-binding domain"/>
    <property type="match status" value="1"/>
</dbReference>
<evidence type="ECO:0000259" key="1">
    <source>
        <dbReference type="SMART" id="SM00421"/>
    </source>
</evidence>
<name>A0A0L0K751_9ACTN</name>
<dbReference type="Proteomes" id="UP000037151">
    <property type="component" value="Unassembled WGS sequence"/>
</dbReference>
<evidence type="ECO:0000313" key="2">
    <source>
        <dbReference type="EMBL" id="KND33686.1"/>
    </source>
</evidence>
<dbReference type="GO" id="GO:0006355">
    <property type="term" value="P:regulation of DNA-templated transcription"/>
    <property type="evidence" value="ECO:0007669"/>
    <property type="project" value="InterPro"/>
</dbReference>
<dbReference type="SMART" id="SM00421">
    <property type="entry name" value="HTH_LUXR"/>
    <property type="match status" value="1"/>
</dbReference>
<organism evidence="2 3">
    <name type="scientific">Streptomyces acidiscabies</name>
    <dbReference type="NCBI Taxonomy" id="42234"/>
    <lineage>
        <taxon>Bacteria</taxon>
        <taxon>Bacillati</taxon>
        <taxon>Actinomycetota</taxon>
        <taxon>Actinomycetes</taxon>
        <taxon>Kitasatosporales</taxon>
        <taxon>Streptomycetaceae</taxon>
        <taxon>Streptomyces</taxon>
    </lineage>
</organism>
<evidence type="ECO:0000313" key="3">
    <source>
        <dbReference type="Proteomes" id="UP000037151"/>
    </source>
</evidence>
<reference evidence="3" key="1">
    <citation type="submission" date="2014-07" db="EMBL/GenBank/DDBJ databases">
        <title>Genome sequencing of plant-pathogenic Streptomyces species.</title>
        <authorList>
            <person name="Harrison J."/>
            <person name="Sapp M."/>
            <person name="Thwaites R."/>
            <person name="Studholme D.J."/>
        </authorList>
    </citation>
    <scope>NUCLEOTIDE SEQUENCE [LARGE SCALE GENOMIC DNA]</scope>
    <source>
        <strain evidence="3">NCPPB 4445</strain>
    </source>
</reference>
<gene>
    <name evidence="2" type="ORF">IQ63_18715</name>
</gene>
<dbReference type="InterPro" id="IPR036388">
    <property type="entry name" value="WH-like_DNA-bd_sf"/>
</dbReference>
<sequence>MRQVLAQLTSRAGRDREAADCLRRLEHLVQQTGTDRTRLLYLLASARVLRDEAPDTARRDLREAVDLARRRGLPFETATTLVTAATAGAVPATVLHEAYEVFGRTGASLWHFHTRTALREAGLTVPGRRQATTENDHLLTEQLTTRQIARVLHLTENAASRRLSRLFARTGTRSRTELVTASLTPTFR</sequence>
<dbReference type="EMBL" id="JPPY01000122">
    <property type="protein sequence ID" value="KND33686.1"/>
    <property type="molecule type" value="Genomic_DNA"/>
</dbReference>
<dbReference type="SUPFAM" id="SSF46894">
    <property type="entry name" value="C-terminal effector domain of the bipartite response regulators"/>
    <property type="match status" value="1"/>
</dbReference>
<dbReference type="AlphaFoldDB" id="A0A0L0K751"/>
<accession>A0A0L0K751</accession>
<dbReference type="InterPro" id="IPR016032">
    <property type="entry name" value="Sig_transdc_resp-reg_C-effctor"/>
</dbReference>
<dbReference type="GO" id="GO:0003677">
    <property type="term" value="F:DNA binding"/>
    <property type="evidence" value="ECO:0007669"/>
    <property type="project" value="InterPro"/>
</dbReference>
<proteinExistence type="predicted"/>
<dbReference type="InterPro" id="IPR000792">
    <property type="entry name" value="Tscrpt_reg_LuxR_C"/>
</dbReference>